<dbReference type="PRINTS" id="PR00371">
    <property type="entry name" value="FPNCR"/>
</dbReference>
<feature type="domain" description="Flavodoxin-like" evidence="5">
    <location>
        <begin position="377"/>
        <end position="514"/>
    </location>
</feature>
<dbReference type="PROSITE" id="PS50902">
    <property type="entry name" value="FLAVODOXIN_LIKE"/>
    <property type="match status" value="1"/>
</dbReference>
<feature type="transmembrane region" description="Helical" evidence="4">
    <location>
        <begin position="180"/>
        <end position="207"/>
    </location>
</feature>
<dbReference type="InterPro" id="IPR008254">
    <property type="entry name" value="Flavodoxin/NO_synth"/>
</dbReference>
<feature type="transmembrane region" description="Helical" evidence="4">
    <location>
        <begin position="138"/>
        <end position="159"/>
    </location>
</feature>
<dbReference type="InterPro" id="IPR005625">
    <property type="entry name" value="PepSY-ass_TM"/>
</dbReference>
<dbReference type="Proteomes" id="UP001320691">
    <property type="component" value="Unassembled WGS sequence"/>
</dbReference>
<dbReference type="InterPro" id="IPR001709">
    <property type="entry name" value="Flavoprot_Pyr_Nucl_cyt_Rdtase"/>
</dbReference>
<dbReference type="Pfam" id="PF00175">
    <property type="entry name" value="NAD_binding_1"/>
    <property type="match status" value="1"/>
</dbReference>
<dbReference type="SUPFAM" id="SSF52343">
    <property type="entry name" value="Ferredoxin reductase-like, C-terminal NADP-linked domain"/>
    <property type="match status" value="1"/>
</dbReference>
<evidence type="ECO:0000256" key="1">
    <source>
        <dbReference type="ARBA" id="ARBA00022630"/>
    </source>
</evidence>
<dbReference type="Gene3D" id="3.40.50.80">
    <property type="entry name" value="Nucleotide-binding domain of ferredoxin-NADP reductase (FNR) module"/>
    <property type="match status" value="1"/>
</dbReference>
<keyword evidence="2" id="KW-0288">FMN</keyword>
<dbReference type="InterPro" id="IPR039261">
    <property type="entry name" value="FNR_nucleotide-bd"/>
</dbReference>
<dbReference type="PANTHER" id="PTHR34219">
    <property type="entry name" value="IRON-REGULATED INNER MEMBRANE PROTEIN-RELATED"/>
    <property type="match status" value="1"/>
</dbReference>
<dbReference type="PROSITE" id="PS51384">
    <property type="entry name" value="FAD_FR"/>
    <property type="match status" value="1"/>
</dbReference>
<dbReference type="FunFam" id="3.40.50.360:FF:000070">
    <property type="entry name" value="Bifunctional sulfite reductase [NADPH] flavoprotein alpha-component/iron-uptake factor"/>
    <property type="match status" value="1"/>
</dbReference>
<keyword evidence="3" id="KW-0249">Electron transport</keyword>
<proteinExistence type="predicted"/>
<dbReference type="CDD" id="cd06200">
    <property type="entry name" value="SiR_like1"/>
    <property type="match status" value="1"/>
</dbReference>
<evidence type="ECO:0000259" key="6">
    <source>
        <dbReference type="PROSITE" id="PS51384"/>
    </source>
</evidence>
<dbReference type="Gene3D" id="3.40.50.360">
    <property type="match status" value="1"/>
</dbReference>
<keyword evidence="4" id="KW-1133">Transmembrane helix</keyword>
<dbReference type="InterPro" id="IPR017927">
    <property type="entry name" value="FAD-bd_FR_type"/>
</dbReference>
<evidence type="ECO:0000256" key="2">
    <source>
        <dbReference type="ARBA" id="ARBA00022643"/>
    </source>
</evidence>
<dbReference type="InterPro" id="IPR029039">
    <property type="entry name" value="Flavoprotein-like_sf"/>
</dbReference>
<keyword evidence="4" id="KW-0812">Transmembrane</keyword>
<dbReference type="GO" id="GO:0010181">
    <property type="term" value="F:FMN binding"/>
    <property type="evidence" value="ECO:0007669"/>
    <property type="project" value="InterPro"/>
</dbReference>
<dbReference type="EMBL" id="JANUEK010000001">
    <property type="protein sequence ID" value="MCS4278174.1"/>
    <property type="molecule type" value="Genomic_DNA"/>
</dbReference>
<dbReference type="SUPFAM" id="SSF52218">
    <property type="entry name" value="Flavoproteins"/>
    <property type="match status" value="1"/>
</dbReference>
<dbReference type="InterPro" id="IPR001094">
    <property type="entry name" value="Flavdoxin-like"/>
</dbReference>
<dbReference type="GO" id="GO:0004783">
    <property type="term" value="F:sulfite reductase (NADPH) activity"/>
    <property type="evidence" value="ECO:0007669"/>
    <property type="project" value="UniProtKB-EC"/>
</dbReference>
<evidence type="ECO:0000259" key="5">
    <source>
        <dbReference type="PROSITE" id="PS50902"/>
    </source>
</evidence>
<dbReference type="InterPro" id="IPR017938">
    <property type="entry name" value="Riboflavin_synthase-like_b-brl"/>
</dbReference>
<dbReference type="PRINTS" id="PR00369">
    <property type="entry name" value="FLAVODOXIN"/>
</dbReference>
<evidence type="ECO:0000256" key="4">
    <source>
        <dbReference type="SAM" id="Phobius"/>
    </source>
</evidence>
<keyword evidence="3" id="KW-0813">Transport</keyword>
<keyword evidence="1" id="KW-0285">Flavoprotein</keyword>
<dbReference type="PANTHER" id="PTHR34219:SF3">
    <property type="entry name" value="BLL7967 PROTEIN"/>
    <property type="match status" value="1"/>
</dbReference>
<dbReference type="EC" id="1.8.1.2" evidence="7"/>
<name>A0AAW5PDR5_9GAMM</name>
<gene>
    <name evidence="7" type="ORF">M2412_000135</name>
</gene>
<sequence>MLKTVLFQLHWLLGITAGTVLAVMGLSGATLSFEDELMRAANPALAQVVERHAAGDQPLALTELLPRLQQGMPHALQRLRVDATGQRLSVARFEGGQANWRYFDPYTGTVLTGLRGLAFFAFVEDLHRHLVSGERGRLITGSCAITLVFFCLSGLYLRWPRRWWHWRTWLAVEWSRRGRSFLWSLHSVVGTWVLLVYLLVALTGLWWSFDWYRKSVTTLLGGSSAEQSQPRTRGGPLDLHKVQATLYALDGVRHGYIDLRFPAKPGRALTSRVQGADAAHDRAQDIVQLDPATGALLSLEPYAAKNPGGKIIVSMFALHSGSFFGLPGRIIVMLSSLGMLVFFITGWMLYLDRRRRKREVRASRLPLAAAMGTGQPWLVAFASQSGFAEQLAWRAAAQLQAAGLPVQVRPLAQVDAALLATTDKALFVISTFGDGEAPDAARAFERRVLMQSGSLQRLAYAVLGLGDREYARFCGFSRQVDSWLAAQGAQRLFASIEVDRTDAVALGQWQQQLATVTGVEDHTPLPAPVELQPWALDARAQLNPGSAAGAIWQVSLRPPAHTHWQAGDILEIAPRHARAHVLAVLTRNGLDPQALVTVDGRITTLAEAAAARVLPEQTAEAFDTTATTDAARWLAPLPALPHREYSMASIPGDDVVQLVIRLTELPDGRHGLGSGWLCVHAADGDSIRARVRPNSGFHRHPEHAPMLLIGNGTGIAGLRSLLREADARGDRGHWLVFGERTRAHDFLYRGEIEAWQAQGHLRRVDLAFSRDPDGGGYVQDRLRAAPEALRAWVDLGGSLYVCGSLHGMAEGVDAVLREVLGNDAVDALLNDGRYRRDVY</sequence>
<feature type="domain" description="FAD-binding FR-type" evidence="6">
    <location>
        <begin position="529"/>
        <end position="700"/>
    </location>
</feature>
<dbReference type="RefSeq" id="WP_259258920.1">
    <property type="nucleotide sequence ID" value="NZ_JANUEK010000001.1"/>
</dbReference>
<dbReference type="InterPro" id="IPR001433">
    <property type="entry name" value="OxRdtase_FAD/NAD-bd"/>
</dbReference>
<dbReference type="Pfam" id="PF00258">
    <property type="entry name" value="Flavodoxin_1"/>
    <property type="match status" value="1"/>
</dbReference>
<evidence type="ECO:0000256" key="3">
    <source>
        <dbReference type="ARBA" id="ARBA00022982"/>
    </source>
</evidence>
<organism evidence="7 8">
    <name type="scientific">Stenotrophomonas rhizophila</name>
    <dbReference type="NCBI Taxonomy" id="216778"/>
    <lineage>
        <taxon>Bacteria</taxon>
        <taxon>Pseudomonadati</taxon>
        <taxon>Pseudomonadota</taxon>
        <taxon>Gammaproteobacteria</taxon>
        <taxon>Lysobacterales</taxon>
        <taxon>Lysobacteraceae</taxon>
        <taxon>Stenotrophomonas</taxon>
    </lineage>
</organism>
<dbReference type="AlphaFoldDB" id="A0AAW5PDR5"/>
<dbReference type="Pfam" id="PF03929">
    <property type="entry name" value="PepSY_TM"/>
    <property type="match status" value="1"/>
</dbReference>
<keyword evidence="7" id="KW-0560">Oxidoreductase</keyword>
<dbReference type="SUPFAM" id="SSF63380">
    <property type="entry name" value="Riboflavin synthase domain-like"/>
    <property type="match status" value="1"/>
</dbReference>
<evidence type="ECO:0000313" key="8">
    <source>
        <dbReference type="Proteomes" id="UP001320691"/>
    </source>
</evidence>
<reference evidence="7" key="1">
    <citation type="submission" date="2022-08" db="EMBL/GenBank/DDBJ databases">
        <title>Genomic analyses of the natural microbiome of Caenorhabditis elegans.</title>
        <authorList>
            <person name="Samuel B."/>
        </authorList>
    </citation>
    <scope>NUCLEOTIDE SEQUENCE</scope>
    <source>
        <strain evidence="7">BIGb0277</strain>
    </source>
</reference>
<feature type="transmembrane region" description="Helical" evidence="4">
    <location>
        <begin position="12"/>
        <end position="33"/>
    </location>
</feature>
<evidence type="ECO:0000313" key="7">
    <source>
        <dbReference type="EMBL" id="MCS4278174.1"/>
    </source>
</evidence>
<accession>A0AAW5PDR5</accession>
<comment type="caution">
    <text evidence="7">The sequence shown here is derived from an EMBL/GenBank/DDBJ whole genome shotgun (WGS) entry which is preliminary data.</text>
</comment>
<keyword evidence="4" id="KW-0472">Membrane</keyword>
<protein>
    <submittedName>
        <fullName evidence="7">Sulfite reductase (NADPH) flavoprotein alpha-component</fullName>
        <ecNumber evidence="7">1.8.1.2</ecNumber>
    </submittedName>
</protein>
<feature type="transmembrane region" description="Helical" evidence="4">
    <location>
        <begin position="330"/>
        <end position="351"/>
    </location>
</feature>